<dbReference type="Pfam" id="PF25496">
    <property type="entry name" value="URGCP"/>
    <property type="match status" value="1"/>
</dbReference>
<accession>A0AAV6ZMN1</accession>
<dbReference type="GO" id="GO:0005525">
    <property type="term" value="F:GTP binding"/>
    <property type="evidence" value="ECO:0007669"/>
    <property type="project" value="InterPro"/>
</dbReference>
<evidence type="ECO:0000259" key="3">
    <source>
        <dbReference type="PROSITE" id="PS51717"/>
    </source>
</evidence>
<dbReference type="InterPro" id="IPR030383">
    <property type="entry name" value="G_VLIG_dom"/>
</dbReference>
<reference evidence="4" key="1">
    <citation type="thesis" date="2020" institute="ProQuest LLC" country="789 East Eisenhower Parkway, Ann Arbor, MI, USA">
        <title>Comparative Genomics and Chromosome Evolution.</title>
        <authorList>
            <person name="Mudd A.B."/>
        </authorList>
    </citation>
    <scope>NUCLEOTIDE SEQUENCE</scope>
    <source>
        <strain evidence="4">237g6f4</strain>
        <tissue evidence="4">Blood</tissue>
    </source>
</reference>
<name>A0AAV6ZMN1_ENGPU</name>
<feature type="domain" description="VLIG-type G" evidence="3">
    <location>
        <begin position="693"/>
        <end position="937"/>
    </location>
</feature>
<evidence type="ECO:0000313" key="4">
    <source>
        <dbReference type="EMBL" id="KAG8548774.1"/>
    </source>
</evidence>
<dbReference type="Pfam" id="PF25974">
    <property type="entry name" value="URGCP_9th"/>
    <property type="match status" value="1"/>
</dbReference>
<protein>
    <recommendedName>
        <fullName evidence="3">VLIG-type G domain-containing protein</fullName>
    </recommendedName>
</protein>
<keyword evidence="5" id="KW-1185">Reference proteome</keyword>
<dbReference type="InterPro" id="IPR052986">
    <property type="entry name" value="VLIG_GTPase"/>
</dbReference>
<dbReference type="InterPro" id="IPR027417">
    <property type="entry name" value="P-loop_NTPase"/>
</dbReference>
<dbReference type="Proteomes" id="UP000824782">
    <property type="component" value="Unassembled WGS sequence"/>
</dbReference>
<dbReference type="Pfam" id="PF25683">
    <property type="entry name" value="URGCP_GTPase"/>
    <property type="match status" value="1"/>
</dbReference>
<gene>
    <name evidence="4" type="ORF">GDO81_024238</name>
</gene>
<comment type="similarity">
    <text evidence="1">Belongs to the TRAFAC class dynamin-like GTPase superfamily. Very large inducible GTPase (VLIG) family.</text>
</comment>
<dbReference type="PROSITE" id="PS51717">
    <property type="entry name" value="G_VLIG"/>
    <property type="match status" value="1"/>
</dbReference>
<sequence length="1653" mass="191800">MISKTVSSPGRHFPPIMDLDEEDSYFGDLFLEPDEPGMTNNPVTEENPLEAVIRAWDPSHRQQDKSLEEVISNIILMPYLPGFTPDSKTKTFDTKLKELNMEKFKASKLSLSDVLKVGQEDLKRLVPQRIEEVPWSFLQNLMALNSSARNTRYDQSVSPKLSMQQDEDMDFMDDMDNSSTIHPLDVLCVLLHCSDSFLQQEIVTKMSMCQFALPLLLPARNSPGTTFMLWAMRDIVKRWRPHSMADSKGCREDNVVKIPMPVFTFVRLGKCNLSKSRILNCVLSSAQRHHDFFVHQNMDGANTSREISDGFVEIAWFFPGGRETLDTFPDPVAVTNLRGDLESNWEQFSFLTKVSTAIFIFLESIDERQYHLLESMEETNAKYFIILAPSSRNISGETQTFIKRLYPILKINRKHVLVKNITINDAELVKKLQLIITDLLQSSSCYITLEEMSHIAEDLGIQVDESSEEHQNTRKFALEITKNIKDVVQYKNETMRLQGDLWKQLAKTEKEICRMKGLGSRNADDYKTKLAKKCSSLRKQQSELGIPEEIVRFIDAIKSLTHTEKFYFLRWMKLYLDSISRKHMSSLQAEYKEYCYNSGANAEKLKKLDQVILSSSLGIEHFIREVGQIYEAQCFVSKNGIELNNLLHQIPTIAADLLLDGFPLELIDGDASNIPLQWITDVLTELDKKTGGQCRMRVITVLGVQSTGKSTLLNTMFGLQFPVASGRCTRGAFMTLIKVKENFQEELGCEFVLVIDTEGLKAPELSSLDDSYEHDNELATLVVGLSDITIVNMAMENTAEMKDILQIVVHAFLRMKEVGKRPNCQFVHQNVSDVSAHDKNMRDRKKLLEQLDEMTKVAAKMEEKDNVMKFSDVMDYDPEEHSWYVPGLMHGVPPMASVNTGYSENVFELKRHLFEILKNQQQSRISQTITDFISWVKSLWNAVKYEHFIFSFRNSLVAEAYNQLAIKYSELEWKFRKSMYKWMTEAGNEVSNQSASELETETWTGIRDDMQRALQGEEEDMLAELEKYFESGNKYVHLVERYKEDFFKSVLTLRDEIEEDLRIKCEEAIRIQREKHEIQFVQRSYLKIIEEKANSLLENCKSKKHQLSNEELETEFENMWNKTISGLQLSSLKKHNISQEMVEQLRKDMRHKAGYINEKLNDIQSVDNYGQNGLNLEEIYVQPSHYESLPEENQAEYWNKVNNLVSSLKEQCSRYVSEQVNAMKDYHQTYSQELLNTINERLNQEDIRALHLTTFFELDLKLHLLGRAAPLFQKKHNIFFQENNMRLYLDNLKPQYRSMFINVYHEKDESLLRAKRFCEVCLKPSLTDYVYKNLGGEIVNDILTSSDSIQYSSRTFFQYTLLKELLENSDFTQYVKYNNHYETFVKTWIVKYINNKYKDSASLECLKSKILLSITKKIRQVLKDPKVTESSSVSKCLKTFRLMLKKDLVIAQNEIKVITFQNNATPLQFSVDIETFLEDVEREIITEIKHFTIDYVLSKALVKPQDELFKKVFGCGKQCPFCKVPCEAGASNHTEHFASVHRPQGLGTYRCTDSKALSHSICSTDVVSNTTFLNSDTEWKPRRYKEYRQIYPDWSIQPDTTIGASDYWKFVFKEYNKQFSDYYNAKPAELPEDWFLITKEQALHSLKETFNMR</sequence>
<evidence type="ECO:0000313" key="5">
    <source>
        <dbReference type="Proteomes" id="UP000824782"/>
    </source>
</evidence>
<evidence type="ECO:0000256" key="2">
    <source>
        <dbReference type="SAM" id="Coils"/>
    </source>
</evidence>
<keyword evidence="2" id="KW-0175">Coiled coil</keyword>
<dbReference type="PANTHER" id="PTHR14819:SF18">
    <property type="entry name" value="INTERFERON-INDUCED VERY LARGE GTPASE 1"/>
    <property type="match status" value="1"/>
</dbReference>
<dbReference type="EMBL" id="WNYA01000329">
    <property type="protein sequence ID" value="KAG8548774.1"/>
    <property type="molecule type" value="Genomic_DNA"/>
</dbReference>
<feature type="coiled-coil region" evidence="2">
    <location>
        <begin position="1086"/>
        <end position="1113"/>
    </location>
</feature>
<organism evidence="4 5">
    <name type="scientific">Engystomops pustulosus</name>
    <name type="common">Tungara frog</name>
    <name type="synonym">Physalaemus pustulosus</name>
    <dbReference type="NCBI Taxonomy" id="76066"/>
    <lineage>
        <taxon>Eukaryota</taxon>
        <taxon>Metazoa</taxon>
        <taxon>Chordata</taxon>
        <taxon>Craniata</taxon>
        <taxon>Vertebrata</taxon>
        <taxon>Euteleostomi</taxon>
        <taxon>Amphibia</taxon>
        <taxon>Batrachia</taxon>
        <taxon>Anura</taxon>
        <taxon>Neobatrachia</taxon>
        <taxon>Hyloidea</taxon>
        <taxon>Leptodactylidae</taxon>
        <taxon>Leiuperinae</taxon>
        <taxon>Engystomops</taxon>
    </lineage>
</organism>
<comment type="caution">
    <text evidence="4">The sequence shown here is derived from an EMBL/GenBank/DDBJ whole genome shotgun (WGS) entry which is preliminary data.</text>
</comment>
<dbReference type="SUPFAM" id="SSF52540">
    <property type="entry name" value="P-loop containing nucleoside triphosphate hydrolases"/>
    <property type="match status" value="1"/>
</dbReference>
<dbReference type="PANTHER" id="PTHR14819">
    <property type="entry name" value="GTP-BINDING"/>
    <property type="match status" value="1"/>
</dbReference>
<proteinExistence type="inferred from homology"/>
<evidence type="ECO:0000256" key="1">
    <source>
        <dbReference type="ARBA" id="ARBA00006828"/>
    </source>
</evidence>
<dbReference type="InterPro" id="IPR057365">
    <property type="entry name" value="URGCP"/>
</dbReference>
<dbReference type="InterPro" id="IPR058641">
    <property type="entry name" value="GVIN1_dom"/>
</dbReference>
<dbReference type="Gene3D" id="3.40.50.300">
    <property type="entry name" value="P-loop containing nucleotide triphosphate hydrolases"/>
    <property type="match status" value="1"/>
</dbReference>